<dbReference type="KEGG" id="aarg:Aargi30884_08870"/>
<dbReference type="AlphaFoldDB" id="A0A6N4THN3"/>
<evidence type="ECO:0000313" key="2">
    <source>
        <dbReference type="Proteomes" id="UP000464754"/>
    </source>
</evidence>
<dbReference type="Pfam" id="PF19677">
    <property type="entry name" value="DUF6179"/>
    <property type="match status" value="1"/>
</dbReference>
<gene>
    <name evidence="1" type="ORF">Aargi30884_08870</name>
</gene>
<sequence length="450" mass="53830">MNDLISKKDETLEITLKNLYAQGYLTKQRLWQLSHELDLIIQKRVLNFNHGNSTSISFGNYTWIIEAIDYIFVHGYASYKNKEYLLQTTALKDVLYTGVKVIQNEIVEIKDLFEKIKMQAVYFPNDFMKYLIKKEIPSILSAWNSYNFELYYSRIKEDLSYPLLDGLPVLHQMYDLKGSDLVFYYLKRVDMEISFCMLFQKEYAEFCQLFKSIRNISVSEVFINLSEICMNQAIASYILHQRLSLLLSETQVKYLKEKLKNTKSVETIVHTAMEAILSFTDKETKEYFMMFQDIWVKNFMDFTFLDVDILVYKKKQDEQLHTFFMKKYSDINFSEMIEQLQANITVKDKIELLQRNQLQIYDMIDLLENAVFFEDKYLQYFRSLDLLSFSILLKCIIMDSSYTDLDDLLEYGIEEDSEWMRYLRIYVQSLHQEQYQEIKNNIASIKIVWK</sequence>
<proteinExistence type="predicted"/>
<dbReference type="EMBL" id="AP019695">
    <property type="protein sequence ID" value="BBK21984.1"/>
    <property type="molecule type" value="Genomic_DNA"/>
</dbReference>
<dbReference type="Proteomes" id="UP000464754">
    <property type="component" value="Chromosome"/>
</dbReference>
<evidence type="ECO:0000313" key="1">
    <source>
        <dbReference type="EMBL" id="BBK21984.1"/>
    </source>
</evidence>
<organism evidence="1 2">
    <name type="scientific">Amedibacterium intestinale</name>
    <dbReference type="NCBI Taxonomy" id="2583452"/>
    <lineage>
        <taxon>Bacteria</taxon>
        <taxon>Bacillati</taxon>
        <taxon>Bacillota</taxon>
        <taxon>Erysipelotrichia</taxon>
        <taxon>Erysipelotrichales</taxon>
        <taxon>Erysipelotrichaceae</taxon>
        <taxon>Amedibacterium</taxon>
    </lineage>
</organism>
<keyword evidence="2" id="KW-1185">Reference proteome</keyword>
<dbReference type="RefSeq" id="WP_163051604.1">
    <property type="nucleotide sequence ID" value="NZ_AP019695.1"/>
</dbReference>
<accession>A0A6N4THN3</accession>
<protein>
    <submittedName>
        <fullName evidence="1">Uncharacterized protein</fullName>
    </submittedName>
</protein>
<dbReference type="InterPro" id="IPR045751">
    <property type="entry name" value="DUF6179"/>
</dbReference>
<name>A0A6N4THN3_9FIRM</name>
<reference evidence="2" key="1">
    <citation type="submission" date="2019-05" db="EMBL/GenBank/DDBJ databases">
        <title>Complete genome sequencing of Absiella argi strain JCM 30884.</title>
        <authorList>
            <person name="Sakamoto M."/>
            <person name="Murakami T."/>
            <person name="Mori H."/>
        </authorList>
    </citation>
    <scope>NUCLEOTIDE SEQUENCE [LARGE SCALE GENOMIC DNA]</scope>
    <source>
        <strain evidence="2">JCM 30884</strain>
    </source>
</reference>